<dbReference type="EMBL" id="JAUEPU010000042">
    <property type="protein sequence ID" value="KAK0488062.1"/>
    <property type="molecule type" value="Genomic_DNA"/>
</dbReference>
<name>A0AA39PPF9_9AGAR</name>
<dbReference type="AlphaFoldDB" id="A0AA39PPF9"/>
<dbReference type="Proteomes" id="UP001175228">
    <property type="component" value="Unassembled WGS sequence"/>
</dbReference>
<evidence type="ECO:0000313" key="2">
    <source>
        <dbReference type="Proteomes" id="UP001175228"/>
    </source>
</evidence>
<accession>A0AA39PPF9</accession>
<reference evidence="1" key="1">
    <citation type="submission" date="2023-06" db="EMBL/GenBank/DDBJ databases">
        <authorList>
            <consortium name="Lawrence Berkeley National Laboratory"/>
            <person name="Ahrendt S."/>
            <person name="Sahu N."/>
            <person name="Indic B."/>
            <person name="Wong-Bajracharya J."/>
            <person name="Merenyi Z."/>
            <person name="Ke H.-M."/>
            <person name="Monk M."/>
            <person name="Kocsube S."/>
            <person name="Drula E."/>
            <person name="Lipzen A."/>
            <person name="Balint B."/>
            <person name="Henrissat B."/>
            <person name="Andreopoulos B."/>
            <person name="Martin F.M."/>
            <person name="Harder C.B."/>
            <person name="Rigling D."/>
            <person name="Ford K.L."/>
            <person name="Foster G.D."/>
            <person name="Pangilinan J."/>
            <person name="Papanicolaou A."/>
            <person name="Barry K."/>
            <person name="LaButti K."/>
            <person name="Viragh M."/>
            <person name="Koriabine M."/>
            <person name="Yan M."/>
            <person name="Riley R."/>
            <person name="Champramary S."/>
            <person name="Plett K.L."/>
            <person name="Tsai I.J."/>
            <person name="Slot J."/>
            <person name="Sipos G."/>
            <person name="Plett J."/>
            <person name="Nagy L.G."/>
            <person name="Grigoriev I.V."/>
        </authorList>
    </citation>
    <scope>NUCLEOTIDE SEQUENCE</scope>
    <source>
        <strain evidence="1">HWK02</strain>
    </source>
</reference>
<comment type="caution">
    <text evidence="1">The sequence shown here is derived from an EMBL/GenBank/DDBJ whole genome shotgun (WGS) entry which is preliminary data.</text>
</comment>
<keyword evidence="2" id="KW-1185">Reference proteome</keyword>
<protein>
    <submittedName>
        <fullName evidence="1">Uncharacterized protein</fullName>
    </submittedName>
</protein>
<organism evidence="1 2">
    <name type="scientific">Armillaria luteobubalina</name>
    <dbReference type="NCBI Taxonomy" id="153913"/>
    <lineage>
        <taxon>Eukaryota</taxon>
        <taxon>Fungi</taxon>
        <taxon>Dikarya</taxon>
        <taxon>Basidiomycota</taxon>
        <taxon>Agaricomycotina</taxon>
        <taxon>Agaricomycetes</taxon>
        <taxon>Agaricomycetidae</taxon>
        <taxon>Agaricales</taxon>
        <taxon>Marasmiineae</taxon>
        <taxon>Physalacriaceae</taxon>
        <taxon>Armillaria</taxon>
    </lineage>
</organism>
<gene>
    <name evidence="1" type="ORF">EDD18DRAFT_1110674</name>
</gene>
<evidence type="ECO:0000313" key="1">
    <source>
        <dbReference type="EMBL" id="KAK0488062.1"/>
    </source>
</evidence>
<sequence>MQNDNMAAACITSSLTPAKSPHLDLAMNSATKTMVIPGRLELPEKLPAINPEWHMPREVTMETAPANIVELEPSSNLSRLIPIPIPEEDNVGEDNKSEDQTVKPKIVDRHSGIDEINQSDCDDKDQVGLLFKHLGFEEIDSDSDVYQEQYNLIVTTMVGGRIVMGSEKDWEEDRS</sequence>
<proteinExistence type="predicted"/>